<keyword evidence="3" id="KW-1185">Reference proteome</keyword>
<evidence type="ECO:0000256" key="1">
    <source>
        <dbReference type="SAM" id="MobiDB-lite"/>
    </source>
</evidence>
<organism evidence="2 3">
    <name type="scientific">Ditylenchus destructor</name>
    <dbReference type="NCBI Taxonomy" id="166010"/>
    <lineage>
        <taxon>Eukaryota</taxon>
        <taxon>Metazoa</taxon>
        <taxon>Ecdysozoa</taxon>
        <taxon>Nematoda</taxon>
        <taxon>Chromadorea</taxon>
        <taxon>Rhabditida</taxon>
        <taxon>Tylenchina</taxon>
        <taxon>Tylenchomorpha</taxon>
        <taxon>Sphaerularioidea</taxon>
        <taxon>Anguinidae</taxon>
        <taxon>Anguininae</taxon>
        <taxon>Ditylenchus</taxon>
    </lineage>
</organism>
<reference evidence="2" key="1">
    <citation type="submission" date="2022-01" db="EMBL/GenBank/DDBJ databases">
        <title>Genome Sequence Resource for Two Populations of Ditylenchus destructor, the Migratory Endoparasitic Phytonematode.</title>
        <authorList>
            <person name="Zhang H."/>
            <person name="Lin R."/>
            <person name="Xie B."/>
        </authorList>
    </citation>
    <scope>NUCLEOTIDE SEQUENCE</scope>
    <source>
        <strain evidence="2">BazhouSP</strain>
    </source>
</reference>
<feature type="compositionally biased region" description="Polar residues" evidence="1">
    <location>
        <begin position="165"/>
        <end position="176"/>
    </location>
</feature>
<dbReference type="Proteomes" id="UP001201812">
    <property type="component" value="Unassembled WGS sequence"/>
</dbReference>
<feature type="region of interest" description="Disordered" evidence="1">
    <location>
        <begin position="165"/>
        <end position="194"/>
    </location>
</feature>
<name>A0AAD4MSA1_9BILA</name>
<dbReference type="AlphaFoldDB" id="A0AAD4MSA1"/>
<comment type="caution">
    <text evidence="2">The sequence shown here is derived from an EMBL/GenBank/DDBJ whole genome shotgun (WGS) entry which is preliminary data.</text>
</comment>
<dbReference type="EMBL" id="JAKKPZ010000059">
    <property type="protein sequence ID" value="KAI1705187.1"/>
    <property type="molecule type" value="Genomic_DNA"/>
</dbReference>
<evidence type="ECO:0000313" key="3">
    <source>
        <dbReference type="Proteomes" id="UP001201812"/>
    </source>
</evidence>
<evidence type="ECO:0000313" key="2">
    <source>
        <dbReference type="EMBL" id="KAI1705187.1"/>
    </source>
</evidence>
<sequence>MYGAIASILENNACDKFKCALEDMEYVLVGVKDIKEVLEKVFELWDTLFSQIAPNTFGLLYRNEQLDPNSALKRTVTAHFRDRVLVRLFRQFTPSSQMSASSEWRKLLSIFKTIDSETKDDSSLEYKTFERLFLRLSQIHPDSAENRSPTGAMYTRSQSKSVFFSPNESAQSSGYKSPTERKVKGILRRSPRSSSDLLTKNESISREEMSNDIISKACSIAENINDEEVAYKLGGIYYLRDRNKTLLQLLDYKPLEYKPTAVGKIRRRKNLHAQKSVHFEEKNSVHYF</sequence>
<protein>
    <submittedName>
        <fullName evidence="2">Uncharacterized protein</fullName>
    </submittedName>
</protein>
<accession>A0AAD4MSA1</accession>
<gene>
    <name evidence="2" type="ORF">DdX_13792</name>
</gene>
<proteinExistence type="predicted"/>